<dbReference type="RefSeq" id="WP_233695547.1">
    <property type="nucleotide sequence ID" value="NZ_JAJNBZ010000001.1"/>
</dbReference>
<dbReference type="SMART" id="SM00530">
    <property type="entry name" value="HTH_XRE"/>
    <property type="match status" value="1"/>
</dbReference>
<dbReference type="Gene3D" id="1.10.260.40">
    <property type="entry name" value="lambda repressor-like DNA-binding domains"/>
    <property type="match status" value="1"/>
</dbReference>
<protein>
    <submittedName>
        <fullName evidence="2">Helix-turn-helix domain-containing protein</fullName>
    </submittedName>
</protein>
<dbReference type="EMBL" id="JAJNBZ010000001">
    <property type="protein sequence ID" value="MCE5168248.1"/>
    <property type="molecule type" value="Genomic_DNA"/>
</dbReference>
<feature type="domain" description="HTH cro/C1-type" evidence="1">
    <location>
        <begin position="12"/>
        <end position="67"/>
    </location>
</feature>
<dbReference type="Gene3D" id="1.25.40.10">
    <property type="entry name" value="Tetratricopeptide repeat domain"/>
    <property type="match status" value="1"/>
</dbReference>
<organism evidence="2 3">
    <name type="scientific">Paenibacillus profundus</name>
    <dbReference type="NCBI Taxonomy" id="1173085"/>
    <lineage>
        <taxon>Bacteria</taxon>
        <taxon>Bacillati</taxon>
        <taxon>Bacillota</taxon>
        <taxon>Bacilli</taxon>
        <taxon>Bacillales</taxon>
        <taxon>Paenibacillaceae</taxon>
        <taxon>Paenibacillus</taxon>
    </lineage>
</organism>
<dbReference type="Proteomes" id="UP001199916">
    <property type="component" value="Unassembled WGS sequence"/>
</dbReference>
<dbReference type="PROSITE" id="PS50943">
    <property type="entry name" value="HTH_CROC1"/>
    <property type="match status" value="1"/>
</dbReference>
<dbReference type="Pfam" id="PF01381">
    <property type="entry name" value="HTH_3"/>
    <property type="match status" value="1"/>
</dbReference>
<accession>A0ABS8YCS5</accession>
<keyword evidence="3" id="KW-1185">Reference proteome</keyword>
<comment type="caution">
    <text evidence="2">The sequence shown here is derived from an EMBL/GenBank/DDBJ whole genome shotgun (WGS) entry which is preliminary data.</text>
</comment>
<dbReference type="CDD" id="cd00093">
    <property type="entry name" value="HTH_XRE"/>
    <property type="match status" value="1"/>
</dbReference>
<name>A0ABS8YCS5_9BACL</name>
<gene>
    <name evidence="2" type="ORF">LQV63_02810</name>
</gene>
<dbReference type="SUPFAM" id="SSF47413">
    <property type="entry name" value="lambda repressor-like DNA-binding domains"/>
    <property type="match status" value="1"/>
</dbReference>
<proteinExistence type="predicted"/>
<evidence type="ECO:0000259" key="1">
    <source>
        <dbReference type="PROSITE" id="PS50943"/>
    </source>
</evidence>
<evidence type="ECO:0000313" key="2">
    <source>
        <dbReference type="EMBL" id="MCE5168248.1"/>
    </source>
</evidence>
<evidence type="ECO:0000313" key="3">
    <source>
        <dbReference type="Proteomes" id="UP001199916"/>
    </source>
</evidence>
<dbReference type="InterPro" id="IPR001387">
    <property type="entry name" value="Cro/C1-type_HTH"/>
</dbReference>
<sequence length="428" mass="49050">MNDVIQTIGGLIHQYRREAGMTLSQLSELTGIHKGTISRIENEDVKRPEFATVRPLATALKIPFEKLTELYIEIENRADALLSMLQGVIQETGNEELINKVGLKFLESPNEDSQTLIERLYSLVNGLEDQRIKLSLYMLIISYSRDHGIMRFLAKGLLQAYLIKRDDFSKLEAIYQAGLHIVHYTTFLSNEEALTLHYKLGVHAYNLMKYEECVDLCKYVIKNENTQSKIKANALYLTGLAYDCLGDHEKWEAYLKDYGSYNIPGVEENKKVTNALVNSRTGNMNLAIEQLKQLIPNVTDRNFIIIITRLFEIYLQYNDVHAARQLFAYEDKIKNIPVTTPITQLNIAYYYRLKGKTLIGDDIEGSFDSFYKSSLEYASISKFDEAFESLSLVSKELLNNTSLINVETISKIDLLYDELRLKGRSNKV</sequence>
<dbReference type="InterPro" id="IPR010982">
    <property type="entry name" value="Lambda_DNA-bd_dom_sf"/>
</dbReference>
<reference evidence="2 3" key="1">
    <citation type="submission" date="2021-11" db="EMBL/GenBank/DDBJ databases">
        <title>Draft genome sequence of Paenibacillus profundus YoMME, a new Gram-positive bacteria with exoelectrogenic properties.</title>
        <authorList>
            <person name="Hubenova Y."/>
            <person name="Hubenova E."/>
            <person name="Manasiev Y."/>
            <person name="Peykov S."/>
            <person name="Mitov M."/>
        </authorList>
    </citation>
    <scope>NUCLEOTIDE SEQUENCE [LARGE SCALE GENOMIC DNA]</scope>
    <source>
        <strain evidence="2 3">YoMME</strain>
    </source>
</reference>
<dbReference type="InterPro" id="IPR011990">
    <property type="entry name" value="TPR-like_helical_dom_sf"/>
</dbReference>